<dbReference type="EMBL" id="LQBP01000002">
    <property type="protein sequence ID" value="KUJ81236.1"/>
    <property type="molecule type" value="Genomic_DNA"/>
</dbReference>
<dbReference type="Pfam" id="PF10649">
    <property type="entry name" value="DUF2478"/>
    <property type="match status" value="1"/>
</dbReference>
<dbReference type="RefSeq" id="WP_068333504.1">
    <property type="nucleotide sequence ID" value="NZ_LQBP01000002.1"/>
</dbReference>
<dbReference type="STRING" id="1685378.AVO44_05100"/>
<accession>A0A0X3U326</accession>
<protein>
    <submittedName>
        <fullName evidence="1">3-dehydroquinate dehydratase</fullName>
    </submittedName>
</protein>
<evidence type="ECO:0000313" key="1">
    <source>
        <dbReference type="EMBL" id="KUJ81236.1"/>
    </source>
</evidence>
<comment type="caution">
    <text evidence="1">The sequence shown here is derived from an EMBL/GenBank/DDBJ whole genome shotgun (WGS) entry which is preliminary data.</text>
</comment>
<organism evidence="1 2">
    <name type="scientific">Ruegeria profundi</name>
    <dbReference type="NCBI Taxonomy" id="1685378"/>
    <lineage>
        <taxon>Bacteria</taxon>
        <taxon>Pseudomonadati</taxon>
        <taxon>Pseudomonadota</taxon>
        <taxon>Alphaproteobacteria</taxon>
        <taxon>Rhodobacterales</taxon>
        <taxon>Roseobacteraceae</taxon>
        <taxon>Ruegeria</taxon>
    </lineage>
</organism>
<keyword evidence="2" id="KW-1185">Reference proteome</keyword>
<gene>
    <name evidence="1" type="ORF">AVO44_05100</name>
</gene>
<dbReference type="InterPro" id="IPR018912">
    <property type="entry name" value="DUF2478"/>
</dbReference>
<reference evidence="2" key="1">
    <citation type="submission" date="2015-12" db="EMBL/GenBank/DDBJ databases">
        <authorList>
            <person name="Zhang G."/>
            <person name="Stingl U."/>
        </authorList>
    </citation>
    <scope>NUCLEOTIDE SEQUENCE [LARGE SCALE GENOMIC DNA]</scope>
    <source>
        <strain evidence="2">ZGT108</strain>
    </source>
</reference>
<proteinExistence type="predicted"/>
<name>A0A0X3U326_9RHOB</name>
<sequence length="172" mass="18238">MRIAYTMAPGRGDTDLVLHQVAQSVIQAGYCPAGTAQINTERADAGPCDMDVLVLPDGPKVRISQSLGREARGCRLDPEALESAVGIALARLPVSDCLIVNKFGKHEAEGRGFRSVIADALALDLPVLVGLNQLNADAFLEFSGGIAQQLQPDAAEIEDWLFASIGARREVA</sequence>
<dbReference type="Proteomes" id="UP000053690">
    <property type="component" value="Unassembled WGS sequence"/>
</dbReference>
<dbReference type="AlphaFoldDB" id="A0A0X3U326"/>
<dbReference type="OrthoDB" id="5918880at2"/>
<evidence type="ECO:0000313" key="2">
    <source>
        <dbReference type="Proteomes" id="UP000053690"/>
    </source>
</evidence>